<evidence type="ECO:0000313" key="2">
    <source>
        <dbReference type="Proteomes" id="UP000307720"/>
    </source>
</evidence>
<reference evidence="1" key="1">
    <citation type="submission" date="2019-04" db="EMBL/GenBank/DDBJ databases">
        <title>Microbes associate with the intestines of laboratory mice.</title>
        <authorList>
            <person name="Navarre W."/>
            <person name="Wong E."/>
            <person name="Huang K."/>
            <person name="Tropini C."/>
            <person name="Ng K."/>
            <person name="Yu B."/>
        </authorList>
    </citation>
    <scope>NUCLEOTIDE SEQUENCE</scope>
    <source>
        <strain evidence="1">NM72_1-8</strain>
    </source>
</reference>
<comment type="caution">
    <text evidence="1">The sequence shown here is derived from an EMBL/GenBank/DDBJ whole genome shotgun (WGS) entry which is preliminary data.</text>
</comment>
<keyword evidence="1" id="KW-0966">Cell projection</keyword>
<evidence type="ECO:0000313" key="1">
    <source>
        <dbReference type="EMBL" id="TGY00444.1"/>
    </source>
</evidence>
<keyword evidence="1" id="KW-0282">Flagellum</keyword>
<keyword evidence="1" id="KW-0969">Cilium</keyword>
<accession>A0AC61R3U4</accession>
<dbReference type="Proteomes" id="UP000307720">
    <property type="component" value="Unassembled WGS sequence"/>
</dbReference>
<proteinExistence type="predicted"/>
<name>A0AC61R3U4_9FIRM</name>
<keyword evidence="2" id="KW-1185">Reference proteome</keyword>
<organism evidence="1 2">
    <name type="scientific">Hominisplanchenecus murintestinalis</name>
    <dbReference type="NCBI Taxonomy" id="2941517"/>
    <lineage>
        <taxon>Bacteria</taxon>
        <taxon>Bacillati</taxon>
        <taxon>Bacillota</taxon>
        <taxon>Clostridia</taxon>
        <taxon>Lachnospirales</taxon>
        <taxon>Lachnospiraceae</taxon>
        <taxon>Hominisplanchenecus</taxon>
    </lineage>
</organism>
<gene>
    <name evidence="1" type="primary">fliE</name>
    <name evidence="1" type="ORF">E5357_02795</name>
</gene>
<protein>
    <submittedName>
        <fullName evidence="1">Flagellar hook-basal body complex protein FliE</fullName>
    </submittedName>
</protein>
<dbReference type="EMBL" id="SRZB01000002">
    <property type="protein sequence ID" value="TGY00444.1"/>
    <property type="molecule type" value="Genomic_DNA"/>
</dbReference>
<sequence>MEGTSFINPMNMWGSLEGIGKTLGTAGTAEALSESSGISSFSDIFKNAIDQVKETELDVERKKYLLSTGQLDDAHTLPIAEAKAALSLDVLISLRNKAVETYNELMKISL</sequence>